<dbReference type="InterPro" id="IPR016768">
    <property type="entry name" value="UCP019883"/>
</dbReference>
<feature type="transmembrane region" description="Helical" evidence="1">
    <location>
        <begin position="75"/>
        <end position="96"/>
    </location>
</feature>
<accession>A0A3B0ZVM1</accession>
<dbReference type="EMBL" id="UOFT01000060">
    <property type="protein sequence ID" value="VAW97605.1"/>
    <property type="molecule type" value="Genomic_DNA"/>
</dbReference>
<proteinExistence type="predicted"/>
<feature type="transmembrane region" description="Helical" evidence="1">
    <location>
        <begin position="39"/>
        <end position="60"/>
    </location>
</feature>
<keyword evidence="1" id="KW-1133">Transmembrane helix</keyword>
<organism evidence="2">
    <name type="scientific">hydrothermal vent metagenome</name>
    <dbReference type="NCBI Taxonomy" id="652676"/>
    <lineage>
        <taxon>unclassified sequences</taxon>
        <taxon>metagenomes</taxon>
        <taxon>ecological metagenomes</taxon>
    </lineage>
</organism>
<reference evidence="2" key="1">
    <citation type="submission" date="2018-06" db="EMBL/GenBank/DDBJ databases">
        <authorList>
            <person name="Zhirakovskaya E."/>
        </authorList>
    </citation>
    <scope>NUCLEOTIDE SEQUENCE</scope>
</reference>
<name>A0A3B0ZVM1_9ZZZZ</name>
<protein>
    <recommendedName>
        <fullName evidence="3">Transmembrane protein</fullName>
    </recommendedName>
</protein>
<feature type="transmembrane region" description="Helical" evidence="1">
    <location>
        <begin position="6"/>
        <end position="27"/>
    </location>
</feature>
<evidence type="ECO:0000313" key="2">
    <source>
        <dbReference type="EMBL" id="VAW97605.1"/>
    </source>
</evidence>
<evidence type="ECO:0000256" key="1">
    <source>
        <dbReference type="SAM" id="Phobius"/>
    </source>
</evidence>
<gene>
    <name evidence="2" type="ORF">MNBD_GAMMA23-773</name>
</gene>
<evidence type="ECO:0008006" key="3">
    <source>
        <dbReference type="Google" id="ProtNLM"/>
    </source>
</evidence>
<keyword evidence="1" id="KW-0812">Transmembrane</keyword>
<keyword evidence="1" id="KW-0472">Membrane</keyword>
<sequence length="106" mass="12526">MSSNVLLLLGFSIVFANIPWLSERFFIIFNPPFGGKKRIWMRLLEWFVFACLAVLFAWGLEQKTIGSVHSQDWEFYAIFFSLFVVFAFPSFIYRHLILHLISRKSI</sequence>
<dbReference type="Pfam" id="PF10993">
    <property type="entry name" value="DUF2818"/>
    <property type="match status" value="1"/>
</dbReference>
<dbReference type="AlphaFoldDB" id="A0A3B0ZVM1"/>